<dbReference type="PANTHER" id="PTHR47595">
    <property type="entry name" value="HEAT SHOCK 70 KDA PROTEIN 14"/>
    <property type="match status" value="1"/>
</dbReference>
<reference evidence="3" key="1">
    <citation type="submission" date="2025-08" db="UniProtKB">
        <authorList>
            <consortium name="Ensembl"/>
        </authorList>
    </citation>
    <scope>IDENTIFICATION</scope>
</reference>
<dbReference type="InterPro" id="IPR044822">
    <property type="entry name" value="Myb_DNA-bind_4"/>
</dbReference>
<dbReference type="OMA" id="MEDHADY"/>
<name>A0A3Q2YQL7_HIPCM</name>
<dbReference type="GeneTree" id="ENSGT00950000183478"/>
<proteinExistence type="predicted"/>
<evidence type="ECO:0000313" key="3">
    <source>
        <dbReference type="Ensembl" id="ENSHCOP00000020108.1"/>
    </source>
</evidence>
<dbReference type="Gene3D" id="1.10.10.60">
    <property type="entry name" value="Homeodomain-like"/>
    <property type="match status" value="1"/>
</dbReference>
<sequence length="120" mass="13496">PWSGPSVVIALITIWADGNIQAQLEGTRWNKAVFLRIGEKMWSEGFHRTGDQCRIKIKALRQEYKKITDNNKTSGRARKTCKFYDRLNDILGHRPASVPHHLVAIGASNSSPTPEGKKKT</sequence>
<evidence type="ECO:0000313" key="4">
    <source>
        <dbReference type="Proteomes" id="UP000264820"/>
    </source>
</evidence>
<organism evidence="3 4">
    <name type="scientific">Hippocampus comes</name>
    <name type="common">Tiger tail seahorse</name>
    <dbReference type="NCBI Taxonomy" id="109280"/>
    <lineage>
        <taxon>Eukaryota</taxon>
        <taxon>Metazoa</taxon>
        <taxon>Chordata</taxon>
        <taxon>Craniata</taxon>
        <taxon>Vertebrata</taxon>
        <taxon>Euteleostomi</taxon>
        <taxon>Actinopterygii</taxon>
        <taxon>Neopterygii</taxon>
        <taxon>Teleostei</taxon>
        <taxon>Neoteleostei</taxon>
        <taxon>Acanthomorphata</taxon>
        <taxon>Syngnathiaria</taxon>
        <taxon>Syngnathiformes</taxon>
        <taxon>Syngnathoidei</taxon>
        <taxon>Syngnathidae</taxon>
        <taxon>Hippocampus</taxon>
    </lineage>
</organism>
<dbReference type="Pfam" id="PF13837">
    <property type="entry name" value="Myb_DNA-bind_4"/>
    <property type="match status" value="1"/>
</dbReference>
<accession>A0A3Q2YQL7</accession>
<feature type="domain" description="Myb/SANT-like DNA-binding" evidence="2">
    <location>
        <begin position="8"/>
        <end position="90"/>
    </location>
</feature>
<evidence type="ECO:0000259" key="2">
    <source>
        <dbReference type="Pfam" id="PF13837"/>
    </source>
</evidence>
<protein>
    <recommendedName>
        <fullName evidence="2">Myb/SANT-like DNA-binding domain-containing protein</fullName>
    </recommendedName>
</protein>
<feature type="signal peptide" evidence="1">
    <location>
        <begin position="1"/>
        <end position="22"/>
    </location>
</feature>
<evidence type="ECO:0000256" key="1">
    <source>
        <dbReference type="SAM" id="SignalP"/>
    </source>
</evidence>
<keyword evidence="1" id="KW-0732">Signal</keyword>
<feature type="chain" id="PRO_5018640041" description="Myb/SANT-like DNA-binding domain-containing protein" evidence="1">
    <location>
        <begin position="23"/>
        <end position="120"/>
    </location>
</feature>
<dbReference type="Proteomes" id="UP000264820">
    <property type="component" value="Unplaced"/>
</dbReference>
<dbReference type="AlphaFoldDB" id="A0A3Q2YQL7"/>
<reference evidence="3" key="2">
    <citation type="submission" date="2025-09" db="UniProtKB">
        <authorList>
            <consortium name="Ensembl"/>
        </authorList>
    </citation>
    <scope>IDENTIFICATION</scope>
</reference>
<dbReference type="Ensembl" id="ENSHCOT00000007027.1">
    <property type="protein sequence ID" value="ENSHCOP00000020108.1"/>
    <property type="gene ID" value="ENSHCOG00000005906.1"/>
</dbReference>
<keyword evidence="4" id="KW-1185">Reference proteome</keyword>
<dbReference type="PANTHER" id="PTHR47595:SF1">
    <property type="entry name" value="MYB_SANT-LIKE DNA-BINDING DOMAIN-CONTAINING PROTEIN"/>
    <property type="match status" value="1"/>
</dbReference>